<dbReference type="CDD" id="cd06222">
    <property type="entry name" value="RNase_H_like"/>
    <property type="match status" value="1"/>
</dbReference>
<keyword evidence="5" id="KW-1185">Reference proteome</keyword>
<feature type="domain" description="RRM" evidence="3">
    <location>
        <begin position="230"/>
        <end position="279"/>
    </location>
</feature>
<dbReference type="InterPro" id="IPR036397">
    <property type="entry name" value="RNaseH_sf"/>
</dbReference>
<feature type="compositionally biased region" description="Polar residues" evidence="2">
    <location>
        <begin position="104"/>
        <end position="113"/>
    </location>
</feature>
<reference evidence="4" key="1">
    <citation type="submission" date="2019-09" db="EMBL/GenBank/DDBJ databases">
        <title>Draft genome information of white flower Hibiscus syriacus.</title>
        <authorList>
            <person name="Kim Y.-M."/>
        </authorList>
    </citation>
    <scope>NUCLEOTIDE SEQUENCE [LARGE SCALE GENOMIC DNA]</scope>
    <source>
        <strain evidence="4">YM2019G1</strain>
    </source>
</reference>
<dbReference type="Gene3D" id="3.30.70.330">
    <property type="match status" value="1"/>
</dbReference>
<dbReference type="EMBL" id="VEPZ02000455">
    <property type="protein sequence ID" value="KAE8724657.1"/>
    <property type="molecule type" value="Genomic_DNA"/>
</dbReference>
<name>A0A6A3C801_HIBSY</name>
<evidence type="ECO:0000259" key="3">
    <source>
        <dbReference type="PROSITE" id="PS50102"/>
    </source>
</evidence>
<evidence type="ECO:0000256" key="2">
    <source>
        <dbReference type="SAM" id="MobiDB-lite"/>
    </source>
</evidence>
<dbReference type="InterPro" id="IPR044730">
    <property type="entry name" value="RNase_H-like_dom_plant"/>
</dbReference>
<dbReference type="GO" id="GO:0004523">
    <property type="term" value="F:RNA-DNA hybrid ribonuclease activity"/>
    <property type="evidence" value="ECO:0007669"/>
    <property type="project" value="InterPro"/>
</dbReference>
<dbReference type="AlphaFoldDB" id="A0A6A3C801"/>
<sequence length="560" mass="61872">MRTWTIAMRTCKSQCDSRLSQCELGLSQYEYVNRNTIVEVRIAIVEVRIAIVEGFGLGANHSAKLDRHRGYRYGDSNNHDSYFNNSNPYRAPSRFSDASPMSRYKTNNDANSDSNDKFDAQDPYLHHRSSPSNFRGGHHPFDSPPLQTHNSGGVGGGGGFRPIGGGSGGGEGGGFRPMAGGFEGNYQQPPPHPVQQTYTGQKRPFPFPGRGGEPPNKDRFGSAGSGGNFAKLFVGSVPKTAREEDIQHVFQLHGDVIEVALIKDKKTGQPQGNGECCFSAKSCVKCYFDWAGNEEDDGTWDNIVWTGVAPPRVETFVWQAAHQRVATLLDFIIVWNDLIPKSTIWKFIPRAVLWTVWKCRNDIIFGKEKVDGPLLFFLVRFRIASWFVARFNDVQINFDSLVGDPSLADRIHTKISKKKKVICWSPPPHDFFKFNVDGAVRGDGLQGGIGGVLKDSNCSILASFSMAVGPGPPMLAELKAIKQGIDVFLSSEWETKGRLILESDCRKAVDWILIPISAPTFCSSLVEEIGAYVSARGFIINWIPRSCNWEADKLAKEGIG</sequence>
<dbReference type="Gene3D" id="3.30.420.10">
    <property type="entry name" value="Ribonuclease H-like superfamily/Ribonuclease H"/>
    <property type="match status" value="1"/>
</dbReference>
<feature type="compositionally biased region" description="Gly residues" evidence="2">
    <location>
        <begin position="152"/>
        <end position="175"/>
    </location>
</feature>
<evidence type="ECO:0000313" key="4">
    <source>
        <dbReference type="EMBL" id="KAE8724657.1"/>
    </source>
</evidence>
<dbReference type="SUPFAM" id="SSF54928">
    <property type="entry name" value="RNA-binding domain, RBD"/>
    <property type="match status" value="1"/>
</dbReference>
<dbReference type="PANTHER" id="PTHR33033:SF83">
    <property type="entry name" value="REVERSE TRANSCRIPTASE-LIKE PROTEIN"/>
    <property type="match status" value="1"/>
</dbReference>
<dbReference type="InterPro" id="IPR012677">
    <property type="entry name" value="Nucleotide-bd_a/b_plait_sf"/>
</dbReference>
<dbReference type="Proteomes" id="UP000436088">
    <property type="component" value="Unassembled WGS sequence"/>
</dbReference>
<dbReference type="Pfam" id="PF13456">
    <property type="entry name" value="RVT_3"/>
    <property type="match status" value="1"/>
</dbReference>
<dbReference type="Pfam" id="PF00076">
    <property type="entry name" value="RRM_1"/>
    <property type="match status" value="1"/>
</dbReference>
<dbReference type="PROSITE" id="PS50102">
    <property type="entry name" value="RRM"/>
    <property type="match status" value="1"/>
</dbReference>
<dbReference type="InterPro" id="IPR035979">
    <property type="entry name" value="RBD_domain_sf"/>
</dbReference>
<feature type="compositionally biased region" description="Polar residues" evidence="2">
    <location>
        <begin position="75"/>
        <end position="88"/>
    </location>
</feature>
<dbReference type="GO" id="GO:0003723">
    <property type="term" value="F:RNA binding"/>
    <property type="evidence" value="ECO:0007669"/>
    <property type="project" value="UniProtKB-UniRule"/>
</dbReference>
<dbReference type="InterPro" id="IPR012337">
    <property type="entry name" value="RNaseH-like_sf"/>
</dbReference>
<accession>A0A6A3C801</accession>
<feature type="region of interest" description="Disordered" evidence="2">
    <location>
        <begin position="74"/>
        <end position="224"/>
    </location>
</feature>
<comment type="caution">
    <text evidence="4">The sequence shown here is derived from an EMBL/GenBank/DDBJ whole genome shotgun (WGS) entry which is preliminary data.</text>
</comment>
<dbReference type="InterPro" id="IPR000504">
    <property type="entry name" value="RRM_dom"/>
</dbReference>
<evidence type="ECO:0000256" key="1">
    <source>
        <dbReference type="PROSITE-ProRule" id="PRU00176"/>
    </source>
</evidence>
<evidence type="ECO:0000313" key="5">
    <source>
        <dbReference type="Proteomes" id="UP000436088"/>
    </source>
</evidence>
<protein>
    <recommendedName>
        <fullName evidence="3">RRM domain-containing protein</fullName>
    </recommendedName>
</protein>
<keyword evidence="1" id="KW-0694">RNA-binding</keyword>
<proteinExistence type="predicted"/>
<dbReference type="SUPFAM" id="SSF53098">
    <property type="entry name" value="Ribonuclease H-like"/>
    <property type="match status" value="1"/>
</dbReference>
<dbReference type="PANTHER" id="PTHR33033">
    <property type="entry name" value="POLYNUCLEOTIDYL TRANSFERASE, RIBONUCLEASE H-LIKE SUPERFAMILY PROTEIN-RELATED"/>
    <property type="match status" value="1"/>
</dbReference>
<organism evidence="4 5">
    <name type="scientific">Hibiscus syriacus</name>
    <name type="common">Rose of Sharon</name>
    <dbReference type="NCBI Taxonomy" id="106335"/>
    <lineage>
        <taxon>Eukaryota</taxon>
        <taxon>Viridiplantae</taxon>
        <taxon>Streptophyta</taxon>
        <taxon>Embryophyta</taxon>
        <taxon>Tracheophyta</taxon>
        <taxon>Spermatophyta</taxon>
        <taxon>Magnoliopsida</taxon>
        <taxon>eudicotyledons</taxon>
        <taxon>Gunneridae</taxon>
        <taxon>Pentapetalae</taxon>
        <taxon>rosids</taxon>
        <taxon>malvids</taxon>
        <taxon>Malvales</taxon>
        <taxon>Malvaceae</taxon>
        <taxon>Malvoideae</taxon>
        <taxon>Hibiscus</taxon>
    </lineage>
</organism>
<dbReference type="InterPro" id="IPR002156">
    <property type="entry name" value="RNaseH_domain"/>
</dbReference>
<gene>
    <name evidence="4" type="ORF">F3Y22_tig00010050pilonHSYRG00024</name>
</gene>